<accession>A0A239I4P6</accession>
<dbReference type="InterPro" id="IPR002410">
    <property type="entry name" value="Peptidase_S33"/>
</dbReference>
<dbReference type="InterPro" id="IPR029058">
    <property type="entry name" value="AB_hydrolase_fold"/>
</dbReference>
<keyword evidence="2" id="KW-0378">Hydrolase</keyword>
<dbReference type="PANTHER" id="PTHR43798:SF33">
    <property type="entry name" value="HYDROLASE, PUTATIVE (AFU_ORTHOLOGUE AFUA_2G14860)-RELATED"/>
    <property type="match status" value="1"/>
</dbReference>
<evidence type="ECO:0000313" key="6">
    <source>
        <dbReference type="Proteomes" id="UP000198432"/>
    </source>
</evidence>
<feature type="domain" description="AB hydrolase-1" evidence="4">
    <location>
        <begin position="78"/>
        <end position="332"/>
    </location>
</feature>
<reference evidence="6" key="1">
    <citation type="submission" date="2017-06" db="EMBL/GenBank/DDBJ databases">
        <authorList>
            <person name="Varghese N."/>
            <person name="Submissions S."/>
        </authorList>
    </citation>
    <scope>NUCLEOTIDE SEQUENCE [LARGE SCALE GENOMIC DNA]</scope>
    <source>
        <strain evidence="6">NKM1</strain>
    </source>
</reference>
<dbReference type="InterPro" id="IPR000073">
    <property type="entry name" value="AB_hydrolase_1"/>
</dbReference>
<dbReference type="InterPro" id="IPR050266">
    <property type="entry name" value="AB_hydrolase_sf"/>
</dbReference>
<evidence type="ECO:0000256" key="3">
    <source>
        <dbReference type="SAM" id="SignalP"/>
    </source>
</evidence>
<sequence>MKSFIPALLLGTVIFQGCSAPADSVTAEHNSPDLVGYLDSSSKEDQLSGGARMIPISTPKGEYKVWTKRVGNNPTMKVLLLHGGPGGTHEAFECFDSYLPKEGIEYYYYDQLGSHYSDQPNDTSLWQTERFVEEVEQVRQALGLGKENFYLLGHSWGGILAMEYALKYQDNLKGLIISNMMSSVPAYNTYAEEVLGPQMAPEVLAELKQIEANNDFSNPRYMELLLPNFYTKHALRMPVAEWPDPVNRMFNHMNQTVYVQMQGPSEFGIRGNASLKNWDRSADLPKIKVPTLTIGGEHDTMDPEHMKWMASQFPQGSYLYCPEGSHMAMYDDQKTYFNGLVKFIKEVDSEAKSKAL</sequence>
<name>A0A239I4P6_9BACT</name>
<organism evidence="5 6">
    <name type="scientific">Pontibacter ummariensis</name>
    <dbReference type="NCBI Taxonomy" id="1610492"/>
    <lineage>
        <taxon>Bacteria</taxon>
        <taxon>Pseudomonadati</taxon>
        <taxon>Bacteroidota</taxon>
        <taxon>Cytophagia</taxon>
        <taxon>Cytophagales</taxon>
        <taxon>Hymenobacteraceae</taxon>
        <taxon>Pontibacter</taxon>
    </lineage>
</organism>
<dbReference type="SUPFAM" id="SSF53474">
    <property type="entry name" value="alpha/beta-Hydrolases"/>
    <property type="match status" value="1"/>
</dbReference>
<dbReference type="Gene3D" id="3.40.50.1820">
    <property type="entry name" value="alpha/beta hydrolase"/>
    <property type="match status" value="1"/>
</dbReference>
<dbReference type="PANTHER" id="PTHR43798">
    <property type="entry name" value="MONOACYLGLYCEROL LIPASE"/>
    <property type="match status" value="1"/>
</dbReference>
<dbReference type="PROSITE" id="PS51257">
    <property type="entry name" value="PROKAR_LIPOPROTEIN"/>
    <property type="match status" value="1"/>
</dbReference>
<dbReference type="GO" id="GO:0016020">
    <property type="term" value="C:membrane"/>
    <property type="evidence" value="ECO:0007669"/>
    <property type="project" value="TreeGrafter"/>
</dbReference>
<proteinExistence type="inferred from homology"/>
<evidence type="ECO:0000313" key="5">
    <source>
        <dbReference type="EMBL" id="SNS87294.1"/>
    </source>
</evidence>
<evidence type="ECO:0000259" key="4">
    <source>
        <dbReference type="Pfam" id="PF00561"/>
    </source>
</evidence>
<keyword evidence="6" id="KW-1185">Reference proteome</keyword>
<keyword evidence="3" id="KW-0732">Signal</keyword>
<gene>
    <name evidence="5" type="ORF">SAMN06296052_11584</name>
</gene>
<dbReference type="Pfam" id="PF00561">
    <property type="entry name" value="Abhydrolase_1"/>
    <property type="match status" value="1"/>
</dbReference>
<evidence type="ECO:0000256" key="2">
    <source>
        <dbReference type="ARBA" id="ARBA00022801"/>
    </source>
</evidence>
<protein>
    <submittedName>
        <fullName evidence="5">Proline iminopeptidase</fullName>
    </submittedName>
</protein>
<dbReference type="OrthoDB" id="9796770at2"/>
<dbReference type="EMBL" id="FZOQ01000015">
    <property type="protein sequence ID" value="SNS87294.1"/>
    <property type="molecule type" value="Genomic_DNA"/>
</dbReference>
<feature type="chain" id="PRO_5012760264" evidence="3">
    <location>
        <begin position="23"/>
        <end position="356"/>
    </location>
</feature>
<dbReference type="GO" id="GO:0008233">
    <property type="term" value="F:peptidase activity"/>
    <property type="evidence" value="ECO:0007669"/>
    <property type="project" value="InterPro"/>
</dbReference>
<dbReference type="PRINTS" id="PR00793">
    <property type="entry name" value="PROAMNOPTASE"/>
</dbReference>
<dbReference type="Proteomes" id="UP000198432">
    <property type="component" value="Unassembled WGS sequence"/>
</dbReference>
<dbReference type="NCBIfam" id="TIGR01250">
    <property type="entry name" value="pro_imino_pep_2"/>
    <property type="match status" value="1"/>
</dbReference>
<evidence type="ECO:0000256" key="1">
    <source>
        <dbReference type="ARBA" id="ARBA00010088"/>
    </source>
</evidence>
<feature type="signal peptide" evidence="3">
    <location>
        <begin position="1"/>
        <end position="22"/>
    </location>
</feature>
<comment type="similarity">
    <text evidence="1">Belongs to the peptidase S33 family.</text>
</comment>
<dbReference type="InterPro" id="IPR005945">
    <property type="entry name" value="Pro_imino_pep"/>
</dbReference>
<dbReference type="GO" id="GO:0006508">
    <property type="term" value="P:proteolysis"/>
    <property type="evidence" value="ECO:0007669"/>
    <property type="project" value="InterPro"/>
</dbReference>
<dbReference type="RefSeq" id="WP_089320288.1">
    <property type="nucleotide sequence ID" value="NZ_FZOQ01000015.1"/>
</dbReference>
<dbReference type="AlphaFoldDB" id="A0A239I4P6"/>